<gene>
    <name evidence="14" type="primary">pbpC</name>
    <name evidence="14" type="ORF">CYJ41_02745</name>
</gene>
<dbReference type="SUPFAM" id="SSF53955">
    <property type="entry name" value="Lysozyme-like"/>
    <property type="match status" value="1"/>
</dbReference>
<dbReference type="GO" id="GO:0004180">
    <property type="term" value="F:carboxypeptidase activity"/>
    <property type="evidence" value="ECO:0007669"/>
    <property type="project" value="UniProtKB-KW"/>
</dbReference>
<evidence type="ECO:0000256" key="11">
    <source>
        <dbReference type="ARBA" id="ARBA00049902"/>
    </source>
</evidence>
<dbReference type="EMBL" id="PKHU01000002">
    <property type="protein sequence ID" value="PKZ29826.1"/>
    <property type="molecule type" value="Genomic_DNA"/>
</dbReference>
<feature type="domain" description="Glycosyl transferase family 51" evidence="13">
    <location>
        <begin position="60"/>
        <end position="217"/>
    </location>
</feature>
<comment type="similarity">
    <text evidence="3">In the N-terminal section; belongs to the glycosyltransferase 51 family.</text>
</comment>
<comment type="caution">
    <text evidence="14">The sequence shown here is derived from an EMBL/GenBank/DDBJ whole genome shotgun (WGS) entry which is preliminary data.</text>
</comment>
<dbReference type="Gene3D" id="1.10.3810.10">
    <property type="entry name" value="Biosynthetic peptidoglycan transglycosylase-like"/>
    <property type="match status" value="1"/>
</dbReference>
<accession>A0A2I1NBV0</accession>
<dbReference type="InterPro" id="IPR001460">
    <property type="entry name" value="PCN-bd_Tpept"/>
</dbReference>
<keyword evidence="7" id="KW-0808">Transferase</keyword>
<feature type="domain" description="Penicillin-binding protein transpeptidase" evidence="12">
    <location>
        <begin position="293"/>
        <end position="506"/>
    </location>
</feature>
<evidence type="ECO:0000256" key="5">
    <source>
        <dbReference type="ARBA" id="ARBA00022670"/>
    </source>
</evidence>
<dbReference type="PANTHER" id="PTHR32282">
    <property type="entry name" value="BINDING PROTEIN TRANSPEPTIDASE, PUTATIVE-RELATED"/>
    <property type="match status" value="1"/>
</dbReference>
<comment type="pathway">
    <text evidence="1">Cell wall biogenesis; peptidoglycan biosynthesis.</text>
</comment>
<evidence type="ECO:0000256" key="8">
    <source>
        <dbReference type="ARBA" id="ARBA00022801"/>
    </source>
</evidence>
<organism evidence="14 15">
    <name type="scientific">Campylobacter ureolyticus</name>
    <dbReference type="NCBI Taxonomy" id="827"/>
    <lineage>
        <taxon>Bacteria</taxon>
        <taxon>Pseudomonadati</taxon>
        <taxon>Campylobacterota</taxon>
        <taxon>Epsilonproteobacteria</taxon>
        <taxon>Campylobacterales</taxon>
        <taxon>Campylobacteraceae</taxon>
        <taxon>Campylobacter</taxon>
    </lineage>
</organism>
<name>A0A2I1NBV0_9BACT</name>
<dbReference type="GO" id="GO:0030288">
    <property type="term" value="C:outer membrane-bounded periplasmic space"/>
    <property type="evidence" value="ECO:0007669"/>
    <property type="project" value="TreeGrafter"/>
</dbReference>
<dbReference type="SUPFAM" id="SSF56601">
    <property type="entry name" value="beta-lactamase/transpeptidase-like"/>
    <property type="match status" value="1"/>
</dbReference>
<dbReference type="UniPathway" id="UPA00219"/>
<dbReference type="RefSeq" id="WP_101636848.1">
    <property type="nucleotide sequence ID" value="NZ_PKHU01000002.1"/>
</dbReference>
<dbReference type="InterPro" id="IPR001264">
    <property type="entry name" value="Glyco_trans_51"/>
</dbReference>
<dbReference type="InterPro" id="IPR050396">
    <property type="entry name" value="Glycosyltr_51/Transpeptidase"/>
</dbReference>
<dbReference type="InterPro" id="IPR036950">
    <property type="entry name" value="PBP_transglycosylase"/>
</dbReference>
<dbReference type="GO" id="GO:0008658">
    <property type="term" value="F:penicillin binding"/>
    <property type="evidence" value="ECO:0007669"/>
    <property type="project" value="InterPro"/>
</dbReference>
<reference evidence="14 15" key="1">
    <citation type="submission" date="2017-12" db="EMBL/GenBank/DDBJ databases">
        <title>Phylogenetic diversity of female urinary microbiome.</title>
        <authorList>
            <person name="Thomas-White K."/>
            <person name="Wolfe A.J."/>
        </authorList>
    </citation>
    <scope>NUCLEOTIDE SEQUENCE [LARGE SCALE GENOMIC DNA]</scope>
    <source>
        <strain evidence="14 15">UMB0112</strain>
    </source>
</reference>
<dbReference type="InterPro" id="IPR011815">
    <property type="entry name" value="PBP_1c"/>
</dbReference>
<keyword evidence="6" id="KW-0328">Glycosyltransferase</keyword>
<evidence type="ECO:0000256" key="4">
    <source>
        <dbReference type="ARBA" id="ARBA00022645"/>
    </source>
</evidence>
<sequence length="716" mass="81916">MKKFIVALLLIVFFPIFLFFILNLAFPLDKTELFLKEYYILYDKDGKIVSQRVNDDGLWFYKTDEIPPILKKSIINFEDRYFYYHFGVNPFSIIRAFFHNLTNPNKIGASTITMQVARMIEPKKRSYKNKIIEIFRALQIELNYTKNEILTLYFNLAPYGGNITGIKAASYFYFNKNLDELSISQMALLTTVPKNPNQNRLDKNKNLTTLKNRVLKNLLKDKIIDENSYKRALKESFSPKRFSAKNSAFHYCNLAFKNNLKNSNLDLNLQNYIEQSAKNLILNLQNHNINNASVVVINNNLMEVVAYVGSHDLKAQNGFNDGVLAKRNVGSTLKPFIYALSFDSGLITPKQRLIDSEIYINEYKPTNFYEDYLGVIPADLALNFSINTISVFLNDKLEKNSLYELLLKANLVKNKKNFYGSSIALGGLSLTLLDLAHLYTSFANGGELKPLKFAGFVIDKNEKLFSKQSAYLVSEILSNSPRSYLNSVWQNTLDMPKIAFKTGTSANGVDLLVVGYDKNYTIGIWLGNFSGLPTKNISAAQSSAKLLFEIYSFLNKREKLEFFKEPSGIIKEKRCVDEFKFKECKNYKYDFLIENVALKDICQLLTNEQLNHLLINKIIDEKEILNSPCKELFTNKPPLIATPYNNAVIMGDISKISVKCMSFLGKSVFIKVDDEDYKKVDSASDNFIELRSGKHTIYCLDENSNLSTSYIEIKGF</sequence>
<evidence type="ECO:0000256" key="2">
    <source>
        <dbReference type="ARBA" id="ARBA00007090"/>
    </source>
</evidence>
<dbReference type="Gene3D" id="3.40.710.10">
    <property type="entry name" value="DD-peptidase/beta-lactamase superfamily"/>
    <property type="match status" value="1"/>
</dbReference>
<dbReference type="InterPro" id="IPR023346">
    <property type="entry name" value="Lysozyme-like_dom_sf"/>
</dbReference>
<dbReference type="InterPro" id="IPR012338">
    <property type="entry name" value="Beta-lactam/transpept-like"/>
</dbReference>
<evidence type="ECO:0000256" key="6">
    <source>
        <dbReference type="ARBA" id="ARBA00022676"/>
    </source>
</evidence>
<evidence type="ECO:0000256" key="3">
    <source>
        <dbReference type="ARBA" id="ARBA00007739"/>
    </source>
</evidence>
<evidence type="ECO:0000313" key="15">
    <source>
        <dbReference type="Proteomes" id="UP000234639"/>
    </source>
</evidence>
<protein>
    <recommendedName>
        <fullName evidence="10">peptidoglycan glycosyltransferase</fullName>
        <ecNumber evidence="10">2.4.99.28</ecNumber>
    </recommendedName>
</protein>
<dbReference type="PANTHER" id="PTHR32282:SF15">
    <property type="entry name" value="PENICILLIN-BINDING PROTEIN 1C"/>
    <property type="match status" value="1"/>
</dbReference>
<dbReference type="EC" id="2.4.99.28" evidence="10"/>
<dbReference type="Pfam" id="PF00912">
    <property type="entry name" value="Transgly"/>
    <property type="match status" value="1"/>
</dbReference>
<dbReference type="AlphaFoldDB" id="A0A2I1NBV0"/>
<keyword evidence="8" id="KW-0378">Hydrolase</keyword>
<dbReference type="GO" id="GO:0009252">
    <property type="term" value="P:peptidoglycan biosynthetic process"/>
    <property type="evidence" value="ECO:0007669"/>
    <property type="project" value="UniProtKB-UniPathway"/>
</dbReference>
<evidence type="ECO:0000259" key="12">
    <source>
        <dbReference type="Pfam" id="PF00905"/>
    </source>
</evidence>
<dbReference type="Proteomes" id="UP000234639">
    <property type="component" value="Unassembled WGS sequence"/>
</dbReference>
<evidence type="ECO:0000313" key="14">
    <source>
        <dbReference type="EMBL" id="PKZ29826.1"/>
    </source>
</evidence>
<evidence type="ECO:0000259" key="13">
    <source>
        <dbReference type="Pfam" id="PF00912"/>
    </source>
</evidence>
<evidence type="ECO:0000256" key="1">
    <source>
        <dbReference type="ARBA" id="ARBA00004752"/>
    </source>
</evidence>
<evidence type="ECO:0000256" key="7">
    <source>
        <dbReference type="ARBA" id="ARBA00022679"/>
    </source>
</evidence>
<comment type="similarity">
    <text evidence="2">In the C-terminal section; belongs to the transpeptidase family.</text>
</comment>
<dbReference type="GO" id="GO:0006508">
    <property type="term" value="P:proteolysis"/>
    <property type="evidence" value="ECO:0007669"/>
    <property type="project" value="UniProtKB-KW"/>
</dbReference>
<dbReference type="GO" id="GO:0008955">
    <property type="term" value="F:peptidoglycan glycosyltransferase activity"/>
    <property type="evidence" value="ECO:0007669"/>
    <property type="project" value="UniProtKB-EC"/>
</dbReference>
<dbReference type="Pfam" id="PF00905">
    <property type="entry name" value="Transpeptidase"/>
    <property type="match status" value="1"/>
</dbReference>
<dbReference type="NCBIfam" id="TIGR02073">
    <property type="entry name" value="PBP_1c"/>
    <property type="match status" value="1"/>
</dbReference>
<evidence type="ECO:0000256" key="9">
    <source>
        <dbReference type="ARBA" id="ARBA00023268"/>
    </source>
</evidence>
<evidence type="ECO:0000256" key="10">
    <source>
        <dbReference type="ARBA" id="ARBA00044770"/>
    </source>
</evidence>
<proteinExistence type="inferred from homology"/>
<keyword evidence="9" id="KW-0511">Multifunctional enzyme</keyword>
<keyword evidence="4" id="KW-0121">Carboxypeptidase</keyword>
<keyword evidence="5" id="KW-0645">Protease</keyword>
<comment type="catalytic activity">
    <reaction evidence="11">
        <text>[GlcNAc-(1-&gt;4)-Mur2Ac(oyl-L-Ala-gamma-D-Glu-L-Lys-D-Ala-D-Ala)](n)-di-trans,octa-cis-undecaprenyl diphosphate + beta-D-GlcNAc-(1-&gt;4)-Mur2Ac(oyl-L-Ala-gamma-D-Glu-L-Lys-D-Ala-D-Ala)-di-trans,octa-cis-undecaprenyl diphosphate = [GlcNAc-(1-&gt;4)-Mur2Ac(oyl-L-Ala-gamma-D-Glu-L-Lys-D-Ala-D-Ala)](n+1)-di-trans,octa-cis-undecaprenyl diphosphate + di-trans,octa-cis-undecaprenyl diphosphate + H(+)</text>
        <dbReference type="Rhea" id="RHEA:23708"/>
        <dbReference type="Rhea" id="RHEA-COMP:9602"/>
        <dbReference type="Rhea" id="RHEA-COMP:9603"/>
        <dbReference type="ChEBI" id="CHEBI:15378"/>
        <dbReference type="ChEBI" id="CHEBI:58405"/>
        <dbReference type="ChEBI" id="CHEBI:60033"/>
        <dbReference type="ChEBI" id="CHEBI:78435"/>
        <dbReference type="EC" id="2.4.99.28"/>
    </reaction>
</comment>